<name>A0A178MPP6_9PROT</name>
<dbReference type="Pfam" id="PF13581">
    <property type="entry name" value="HATPase_c_2"/>
    <property type="match status" value="1"/>
</dbReference>
<dbReference type="EMBL" id="LWQU01000141">
    <property type="protein sequence ID" value="OAN50055.1"/>
    <property type="molecule type" value="Genomic_DNA"/>
</dbReference>
<dbReference type="OrthoDB" id="7359845at2"/>
<comment type="caution">
    <text evidence="2">The sequence shown here is derived from an EMBL/GenBank/DDBJ whole genome shotgun (WGS) entry which is preliminary data.</text>
</comment>
<dbReference type="STRING" id="1437059.A6A05_02250"/>
<dbReference type="Proteomes" id="UP000078543">
    <property type="component" value="Unassembled WGS sequence"/>
</dbReference>
<evidence type="ECO:0000313" key="3">
    <source>
        <dbReference type="Proteomes" id="UP000078543"/>
    </source>
</evidence>
<dbReference type="SUPFAM" id="SSF55874">
    <property type="entry name" value="ATPase domain of HSP90 chaperone/DNA topoisomerase II/histidine kinase"/>
    <property type="match status" value="1"/>
</dbReference>
<reference evidence="2 3" key="1">
    <citation type="submission" date="2016-04" db="EMBL/GenBank/DDBJ databases">
        <title>Draft genome sequence of freshwater magnetotactic bacteria Magnetospirillum marisnigri SP-1 and Magnetospirillum moscoviense BB-1.</title>
        <authorList>
            <person name="Koziaeva V."/>
            <person name="Dziuba M.V."/>
            <person name="Ivanov T.M."/>
            <person name="Kuznetsov B."/>
            <person name="Grouzdev D.S."/>
        </authorList>
    </citation>
    <scope>NUCLEOTIDE SEQUENCE [LARGE SCALE GENOMIC DNA]</scope>
    <source>
        <strain evidence="2 3">BB-1</strain>
    </source>
</reference>
<keyword evidence="3" id="KW-1185">Reference proteome</keyword>
<sequence>MASPPSIELIACGVPAAACEVARQSLSRLTSARRGALRVALFDGDNADFDALLANPISAALDVACLSARHAMPMRPDVLVWRLSTRTALKIDGASAFTKAVICRQPGLAPVEGKIAMALQEAIGNAVLHGNLDLKTAQRGNLEGLVEFAAEMERRTADPAYAFRPVTVGAVTCGGRMVIWVDDCGRGFTPVAPRDIVLSAGGGNGLAMIRACCQDLAIRRGGRRTVMAFALPE</sequence>
<feature type="domain" description="Histidine kinase/HSP90-like ATPase" evidence="1">
    <location>
        <begin position="96"/>
        <end position="226"/>
    </location>
</feature>
<dbReference type="InterPro" id="IPR036890">
    <property type="entry name" value="HATPase_C_sf"/>
</dbReference>
<accession>A0A178MPP6</accession>
<dbReference type="InterPro" id="IPR003594">
    <property type="entry name" value="HATPase_dom"/>
</dbReference>
<dbReference type="RefSeq" id="WP_068500815.1">
    <property type="nucleotide sequence ID" value="NZ_LWQU01000141.1"/>
</dbReference>
<protein>
    <recommendedName>
        <fullName evidence="1">Histidine kinase/HSP90-like ATPase domain-containing protein</fullName>
    </recommendedName>
</protein>
<organism evidence="2 3">
    <name type="scientific">Magnetospirillum moscoviense</name>
    <dbReference type="NCBI Taxonomy" id="1437059"/>
    <lineage>
        <taxon>Bacteria</taxon>
        <taxon>Pseudomonadati</taxon>
        <taxon>Pseudomonadota</taxon>
        <taxon>Alphaproteobacteria</taxon>
        <taxon>Rhodospirillales</taxon>
        <taxon>Rhodospirillaceae</taxon>
        <taxon>Magnetospirillum</taxon>
    </lineage>
</organism>
<evidence type="ECO:0000313" key="2">
    <source>
        <dbReference type="EMBL" id="OAN50055.1"/>
    </source>
</evidence>
<dbReference type="CDD" id="cd16936">
    <property type="entry name" value="HATPase_RsbW-like"/>
    <property type="match status" value="1"/>
</dbReference>
<dbReference type="Gene3D" id="3.30.565.10">
    <property type="entry name" value="Histidine kinase-like ATPase, C-terminal domain"/>
    <property type="match status" value="1"/>
</dbReference>
<dbReference type="AlphaFoldDB" id="A0A178MPP6"/>
<gene>
    <name evidence="2" type="ORF">A6A05_02250</name>
</gene>
<evidence type="ECO:0000259" key="1">
    <source>
        <dbReference type="Pfam" id="PF13581"/>
    </source>
</evidence>
<proteinExistence type="predicted"/>